<evidence type="ECO:0000313" key="3">
    <source>
        <dbReference type="Proteomes" id="UP000265419"/>
    </source>
</evidence>
<keyword evidence="3" id="KW-1185">Reference proteome</keyword>
<proteinExistence type="predicted"/>
<reference evidence="2 3" key="1">
    <citation type="submission" date="2018-07" db="EMBL/GenBank/DDBJ databases">
        <title>Arthrobacter sp. nov., isolated from raw cow's milk with high bacterial count.</title>
        <authorList>
            <person name="Hahne J."/>
            <person name="Isele D."/>
            <person name="Lipski A."/>
        </authorList>
    </citation>
    <scope>NUCLEOTIDE SEQUENCE [LARGE SCALE GENOMIC DNA]</scope>
    <source>
        <strain evidence="2 3">JZ R-35</strain>
    </source>
</reference>
<comment type="caution">
    <text evidence="2">The sequence shown here is derived from an EMBL/GenBank/DDBJ whole genome shotgun (WGS) entry which is preliminary data.</text>
</comment>
<accession>A0A399JGG6</accession>
<sequence length="113" mass="11711">MYFSETPSPAGGASTRIRSVEVGTGGGAPRLEATDAARPSPTRDGMLAWIDEDPSAATATPALARFTNGKRTVLLRSSIRFAKDTAGLETMAELQASPGGDVVYLPVVDANTT</sequence>
<dbReference type="EMBL" id="QQXK01000004">
    <property type="protein sequence ID" value="RII43279.1"/>
    <property type="molecule type" value="Genomic_DNA"/>
</dbReference>
<gene>
    <name evidence="2" type="ORF">DWB68_02965</name>
</gene>
<organism evidence="2 3">
    <name type="scientific">Galactobacter valiniphilus</name>
    <dbReference type="NCBI Taxonomy" id="2676122"/>
    <lineage>
        <taxon>Bacteria</taxon>
        <taxon>Bacillati</taxon>
        <taxon>Actinomycetota</taxon>
        <taxon>Actinomycetes</taxon>
        <taxon>Micrococcales</taxon>
        <taxon>Micrococcaceae</taxon>
        <taxon>Galactobacter</taxon>
    </lineage>
</organism>
<evidence type="ECO:0000256" key="1">
    <source>
        <dbReference type="SAM" id="MobiDB-lite"/>
    </source>
</evidence>
<feature type="region of interest" description="Disordered" evidence="1">
    <location>
        <begin position="1"/>
        <end position="44"/>
    </location>
</feature>
<name>A0A399JGG6_9MICC</name>
<evidence type="ECO:0000313" key="2">
    <source>
        <dbReference type="EMBL" id="RII43279.1"/>
    </source>
</evidence>
<dbReference type="AlphaFoldDB" id="A0A399JGG6"/>
<protein>
    <submittedName>
        <fullName evidence="2">Uncharacterized protein</fullName>
    </submittedName>
</protein>
<dbReference type="Proteomes" id="UP000265419">
    <property type="component" value="Unassembled WGS sequence"/>
</dbReference>